<sequence>MNKRQRLTFLKVLSIVAWADGEATQAELNLLKTFFQKFSLEDKEFNELKTFMEAPTPPEMRDALVKELTRKFSSQEDREELLAALKEMAEADGVVDEAEASLLESIRAQVEGKSESPETLKTISSMFKQFFAAAGGDSGRDLEQYFKRQLYQKLELKMTGRNVVIDWKDERFYLVCLLGALIASAAHVDGSFDDSEKKVLRSLFKEKLSFAEGELDIFLDVVDEQAKDGFDFYEVVTEVNRLVSMDDRIKLMDCFFEVACADGELAHEETEEIRRITKAMLVPHADFIETKMKFLTRLREQ</sequence>
<dbReference type="Pfam" id="PF05099">
    <property type="entry name" value="TerB"/>
    <property type="match status" value="2"/>
</dbReference>
<dbReference type="Proteomes" id="UP000594464">
    <property type="component" value="Chromosome"/>
</dbReference>
<dbReference type="InterPro" id="IPR029024">
    <property type="entry name" value="TerB-like"/>
</dbReference>
<feature type="domain" description="Co-chaperone DjlA N-terminal" evidence="1">
    <location>
        <begin position="180"/>
        <end position="291"/>
    </location>
</feature>
<dbReference type="SUPFAM" id="SSF158682">
    <property type="entry name" value="TerB-like"/>
    <property type="match status" value="2"/>
</dbReference>
<dbReference type="InterPro" id="IPR007791">
    <property type="entry name" value="DjlA_N"/>
</dbReference>
<organism evidence="2 3">
    <name type="scientific">Candidatus Nitrohelix vancouverensis</name>
    <dbReference type="NCBI Taxonomy" id="2705534"/>
    <lineage>
        <taxon>Bacteria</taxon>
        <taxon>Pseudomonadati</taxon>
        <taxon>Nitrospinota/Tectimicrobiota group</taxon>
        <taxon>Nitrospinota</taxon>
        <taxon>Nitrospinia</taxon>
        <taxon>Nitrospinales</taxon>
        <taxon>Nitrospinaceae</taxon>
        <taxon>Candidatus Nitrohelix</taxon>
    </lineage>
</organism>
<proteinExistence type="predicted"/>
<dbReference type="EMBL" id="CP048620">
    <property type="protein sequence ID" value="QPJ66629.1"/>
    <property type="molecule type" value="Genomic_DNA"/>
</dbReference>
<evidence type="ECO:0000313" key="2">
    <source>
        <dbReference type="EMBL" id="QPJ66629.1"/>
    </source>
</evidence>
<reference evidence="3" key="1">
    <citation type="submission" date="2020-02" db="EMBL/GenBank/DDBJ databases">
        <title>Genomic and physiological characterization of two novel Nitrospinaceae genera.</title>
        <authorList>
            <person name="Mueller A.J."/>
            <person name="Jung M.-Y."/>
            <person name="Strachan C.R."/>
            <person name="Herbold C.W."/>
            <person name="Kirkegaard R.H."/>
            <person name="Daims H."/>
        </authorList>
    </citation>
    <scope>NUCLEOTIDE SEQUENCE [LARGE SCALE GENOMIC DNA]</scope>
</reference>
<dbReference type="KEGG" id="nva:G3M78_14940"/>
<accession>A0A7T0C503</accession>
<evidence type="ECO:0000313" key="3">
    <source>
        <dbReference type="Proteomes" id="UP000594464"/>
    </source>
</evidence>
<name>A0A7T0C503_9BACT</name>
<gene>
    <name evidence="2" type="ORF">G3M78_14940</name>
</gene>
<protein>
    <recommendedName>
        <fullName evidence="1">Co-chaperone DjlA N-terminal domain-containing protein</fullName>
    </recommendedName>
</protein>
<dbReference type="CDD" id="cd07177">
    <property type="entry name" value="terB_like"/>
    <property type="match status" value="1"/>
</dbReference>
<dbReference type="AlphaFoldDB" id="A0A7T0C503"/>
<feature type="domain" description="Co-chaperone DjlA N-terminal" evidence="1">
    <location>
        <begin position="11"/>
        <end position="108"/>
    </location>
</feature>
<evidence type="ECO:0000259" key="1">
    <source>
        <dbReference type="Pfam" id="PF05099"/>
    </source>
</evidence>
<dbReference type="Gene3D" id="1.10.3680.10">
    <property type="entry name" value="TerB-like"/>
    <property type="match status" value="2"/>
</dbReference>